<dbReference type="NCBIfam" id="TIGR02872">
    <property type="entry name" value="spore_ytvI"/>
    <property type="match status" value="1"/>
</dbReference>
<comment type="subcellular location">
    <subcellularLocation>
        <location evidence="1">Membrane</location>
        <topology evidence="1">Multi-pass membrane protein</topology>
    </subcellularLocation>
</comment>
<dbReference type="EMBL" id="CP016379">
    <property type="protein sequence ID" value="AZR72378.1"/>
    <property type="molecule type" value="Genomic_DNA"/>
</dbReference>
<dbReference type="AlphaFoldDB" id="A0A3Q9HP68"/>
<dbReference type="PANTHER" id="PTHR21716">
    <property type="entry name" value="TRANSMEMBRANE PROTEIN"/>
    <property type="match status" value="1"/>
</dbReference>
<evidence type="ECO:0000256" key="6">
    <source>
        <dbReference type="SAM" id="Phobius"/>
    </source>
</evidence>
<dbReference type="GO" id="GO:0016020">
    <property type="term" value="C:membrane"/>
    <property type="evidence" value="ECO:0007669"/>
    <property type="project" value="UniProtKB-SubCell"/>
</dbReference>
<name>A0A3Q9HP68_9FIRM</name>
<evidence type="ECO:0000256" key="5">
    <source>
        <dbReference type="ARBA" id="ARBA00023136"/>
    </source>
</evidence>
<evidence type="ECO:0000313" key="8">
    <source>
        <dbReference type="Proteomes" id="UP000267250"/>
    </source>
</evidence>
<keyword evidence="4 6" id="KW-1133">Transmembrane helix</keyword>
<keyword evidence="5 6" id="KW-0472">Membrane</keyword>
<dbReference type="GO" id="GO:0055085">
    <property type="term" value="P:transmembrane transport"/>
    <property type="evidence" value="ECO:0007669"/>
    <property type="project" value="TreeGrafter"/>
</dbReference>
<keyword evidence="8" id="KW-1185">Reference proteome</keyword>
<evidence type="ECO:0000256" key="2">
    <source>
        <dbReference type="ARBA" id="ARBA00009773"/>
    </source>
</evidence>
<feature type="transmembrane region" description="Helical" evidence="6">
    <location>
        <begin position="328"/>
        <end position="350"/>
    </location>
</feature>
<feature type="transmembrane region" description="Helical" evidence="6">
    <location>
        <begin position="152"/>
        <end position="176"/>
    </location>
</feature>
<feature type="transmembrane region" description="Helical" evidence="6">
    <location>
        <begin position="61"/>
        <end position="84"/>
    </location>
</feature>
<dbReference type="KEGG" id="aft:BBF96_02590"/>
<feature type="transmembrane region" description="Helical" evidence="6">
    <location>
        <begin position="275"/>
        <end position="292"/>
    </location>
</feature>
<sequence>MRFELKTLLIPIGIILGFFLLKFTIGYLLPFILAILVALLIEPAVQFFQKRTHLSRGVAVFLVLLLILIIFAIFVVAGVSRIYVELEKLSKNLPSYQSLWEKYQWIKNHNEELGRKMERWELSPAQQEAVNRILQDLYSAVTNNLKNFISELLGLLTTLPNIITLFIISFIATFFISRDRQMIAGAFWNIFPKELQNKMQYVKNEITGAVIGFIRAELILISITTIIAIIGLEILSSDYALIIGFASGVLDLIPVVGPSLIFIPWAIYSMVSGDFAYGLGLLIVYGVMAVVREIAEARIIGKSIGIHPLAILFAIYVGVKAFGVSGFFIGPAVVVTLNALTKAGIINIFAAKRE</sequence>
<dbReference type="InterPro" id="IPR002549">
    <property type="entry name" value="AI-2E-like"/>
</dbReference>
<reference evidence="7 8" key="1">
    <citation type="submission" date="2016-07" db="EMBL/GenBank/DDBJ databases">
        <title>Genome and transcriptome analysis of iron-reducing fermentative bacteria Anoxybacter fermentans.</title>
        <authorList>
            <person name="Zeng X."/>
            <person name="Shao Z."/>
        </authorList>
    </citation>
    <scope>NUCLEOTIDE SEQUENCE [LARGE SCALE GENOMIC DNA]</scope>
    <source>
        <strain evidence="7 8">DY22613</strain>
    </source>
</reference>
<dbReference type="PANTHER" id="PTHR21716:SF68">
    <property type="entry name" value="TRANSPORT PROTEIN YTVI-RELATED"/>
    <property type="match status" value="1"/>
</dbReference>
<feature type="transmembrane region" description="Helical" evidence="6">
    <location>
        <begin position="304"/>
        <end position="322"/>
    </location>
</feature>
<keyword evidence="3 6" id="KW-0812">Transmembrane</keyword>
<dbReference type="Proteomes" id="UP000267250">
    <property type="component" value="Chromosome"/>
</dbReference>
<comment type="similarity">
    <text evidence="2">Belongs to the autoinducer-2 exporter (AI-2E) (TC 2.A.86) family.</text>
</comment>
<feature type="transmembrane region" description="Helical" evidence="6">
    <location>
        <begin position="12"/>
        <end position="41"/>
    </location>
</feature>
<evidence type="ECO:0000256" key="4">
    <source>
        <dbReference type="ARBA" id="ARBA00022989"/>
    </source>
</evidence>
<evidence type="ECO:0000313" key="7">
    <source>
        <dbReference type="EMBL" id="AZR72378.1"/>
    </source>
</evidence>
<gene>
    <name evidence="7" type="ORF">BBF96_02590</name>
</gene>
<proteinExistence type="inferred from homology"/>
<dbReference type="RefSeq" id="WP_164730862.1">
    <property type="nucleotide sequence ID" value="NZ_CP016379.1"/>
</dbReference>
<feature type="transmembrane region" description="Helical" evidence="6">
    <location>
        <begin position="239"/>
        <end position="263"/>
    </location>
</feature>
<feature type="transmembrane region" description="Helical" evidence="6">
    <location>
        <begin position="206"/>
        <end position="232"/>
    </location>
</feature>
<organism evidence="7 8">
    <name type="scientific">Anoxybacter fermentans</name>
    <dbReference type="NCBI Taxonomy" id="1323375"/>
    <lineage>
        <taxon>Bacteria</taxon>
        <taxon>Bacillati</taxon>
        <taxon>Bacillota</taxon>
        <taxon>Clostridia</taxon>
        <taxon>Halanaerobiales</taxon>
        <taxon>Anoxybacter</taxon>
    </lineage>
</organism>
<protein>
    <submittedName>
        <fullName evidence="7">Sporulation integral membrane protein YtvI</fullName>
    </submittedName>
</protein>
<dbReference type="InterPro" id="IPR014227">
    <property type="entry name" value="YtvI-like"/>
</dbReference>
<dbReference type="Pfam" id="PF01594">
    <property type="entry name" value="AI-2E_transport"/>
    <property type="match status" value="1"/>
</dbReference>
<evidence type="ECO:0000256" key="1">
    <source>
        <dbReference type="ARBA" id="ARBA00004141"/>
    </source>
</evidence>
<accession>A0A3Q9HP68</accession>
<evidence type="ECO:0000256" key="3">
    <source>
        <dbReference type="ARBA" id="ARBA00022692"/>
    </source>
</evidence>